<proteinExistence type="predicted"/>
<dbReference type="EMBL" id="JAAATY010000013">
    <property type="protein sequence ID" value="NRN67285.1"/>
    <property type="molecule type" value="Genomic_DNA"/>
</dbReference>
<reference evidence="2 3" key="1">
    <citation type="submission" date="2020-01" db="EMBL/GenBank/DDBJ databases">
        <title>Kibdelosporangium persica a novel Actinomycetes from a hot desert in Iran.</title>
        <authorList>
            <person name="Safaei N."/>
            <person name="Zaburannyi N."/>
            <person name="Mueller R."/>
            <person name="Wink J."/>
        </authorList>
    </citation>
    <scope>NUCLEOTIDE SEQUENCE [LARGE SCALE GENOMIC DNA]</scope>
    <source>
        <strain evidence="2 3">4NS15</strain>
    </source>
</reference>
<protein>
    <recommendedName>
        <fullName evidence="4">Secreted protein</fullName>
    </recommendedName>
</protein>
<evidence type="ECO:0000313" key="2">
    <source>
        <dbReference type="EMBL" id="NRN67285.1"/>
    </source>
</evidence>
<sequence length="132" mass="14196">MITVFKRRLARFAAVVAVAVPATVGASPTQASAAPATDTVQPLGTCTLVFCGRIKNSGSSDGDLWIIDNWPPENASGAFLRPGETSTKYFKDTDGVYIPTGCKGVRDWAPDWSGGAWYKFSNLFDETVRLDC</sequence>
<organism evidence="2 3">
    <name type="scientific">Kibdelosporangium persicum</name>
    <dbReference type="NCBI Taxonomy" id="2698649"/>
    <lineage>
        <taxon>Bacteria</taxon>
        <taxon>Bacillati</taxon>
        <taxon>Actinomycetota</taxon>
        <taxon>Actinomycetes</taxon>
        <taxon>Pseudonocardiales</taxon>
        <taxon>Pseudonocardiaceae</taxon>
        <taxon>Kibdelosporangium</taxon>
    </lineage>
</organism>
<evidence type="ECO:0008006" key="4">
    <source>
        <dbReference type="Google" id="ProtNLM"/>
    </source>
</evidence>
<feature type="signal peptide" evidence="1">
    <location>
        <begin position="1"/>
        <end position="33"/>
    </location>
</feature>
<keyword evidence="3" id="KW-1185">Reference proteome</keyword>
<gene>
    <name evidence="2" type="ORF">GC106_45180</name>
</gene>
<keyword evidence="1" id="KW-0732">Signal</keyword>
<evidence type="ECO:0000256" key="1">
    <source>
        <dbReference type="SAM" id="SignalP"/>
    </source>
</evidence>
<name>A0ABX2F7F3_9PSEU</name>
<comment type="caution">
    <text evidence="2">The sequence shown here is derived from an EMBL/GenBank/DDBJ whole genome shotgun (WGS) entry which is preliminary data.</text>
</comment>
<evidence type="ECO:0000313" key="3">
    <source>
        <dbReference type="Proteomes" id="UP000763557"/>
    </source>
</evidence>
<feature type="chain" id="PRO_5046325587" description="Secreted protein" evidence="1">
    <location>
        <begin position="34"/>
        <end position="132"/>
    </location>
</feature>
<dbReference type="RefSeq" id="WP_173134777.1">
    <property type="nucleotide sequence ID" value="NZ_CBCSGW010000012.1"/>
</dbReference>
<dbReference type="Proteomes" id="UP000763557">
    <property type="component" value="Unassembled WGS sequence"/>
</dbReference>
<accession>A0ABX2F7F3</accession>